<sequence length="50" mass="5520">MEFVSGINRRFHSTGKLGASCVRYWCQNVASFAANQYTTKHNGKAQPLSG</sequence>
<organism evidence="1 2">
    <name type="scientific">Idiomarina loihiensis (strain ATCC BAA-735 / DSM 15497 / L2-TR)</name>
    <dbReference type="NCBI Taxonomy" id="283942"/>
    <lineage>
        <taxon>Bacteria</taxon>
        <taxon>Pseudomonadati</taxon>
        <taxon>Pseudomonadota</taxon>
        <taxon>Gammaproteobacteria</taxon>
        <taxon>Alteromonadales</taxon>
        <taxon>Idiomarinaceae</taxon>
        <taxon>Idiomarina</taxon>
    </lineage>
</organism>
<dbReference type="Proteomes" id="UP000001171">
    <property type="component" value="Chromosome"/>
</dbReference>
<name>Q5QZ98_IDILO</name>
<evidence type="ECO:0000313" key="2">
    <source>
        <dbReference type="Proteomes" id="UP000001171"/>
    </source>
</evidence>
<dbReference type="KEGG" id="ilo:IL0220"/>
<dbReference type="EMBL" id="AE017340">
    <property type="protein sequence ID" value="AAV81063.1"/>
    <property type="molecule type" value="Genomic_DNA"/>
</dbReference>
<protein>
    <submittedName>
        <fullName evidence="1">Uncharacterized protein</fullName>
    </submittedName>
</protein>
<reference evidence="1 2" key="1">
    <citation type="journal article" date="2004" name="Proc. Natl. Acad. Sci. U.S.A.">
        <title>Genome sequence of the deep-sea gamma-proteobacterium Idiomarina loihiensis reveals amino acid fermentation as a source of carbon and energy.</title>
        <authorList>
            <person name="Hou S."/>
            <person name="Saw J.H."/>
            <person name="Lee K.S."/>
            <person name="Freitas T.A."/>
            <person name="Belisle C."/>
            <person name="Kawarabayasi Y."/>
            <person name="Donachie S.P."/>
            <person name="Pikina A."/>
            <person name="Galperin M.Y."/>
            <person name="Koonin E.V."/>
            <person name="Makarova K.S."/>
            <person name="Omelchenko M.V."/>
            <person name="Sorokin A."/>
            <person name="Wolf Y.I."/>
            <person name="Li Q.X."/>
            <person name="Keum Y.S."/>
            <person name="Campbell S."/>
            <person name="Denery J."/>
            <person name="Aizawa S."/>
            <person name="Shibata S."/>
            <person name="Malahoff A."/>
            <person name="Alam M."/>
        </authorList>
    </citation>
    <scope>NUCLEOTIDE SEQUENCE [LARGE SCALE GENOMIC DNA]</scope>
    <source>
        <strain evidence="2">ATCC BAA-735 / DSM 15497 / L2-TR</strain>
    </source>
</reference>
<accession>Q5QZ98</accession>
<dbReference type="HOGENOM" id="CLU_3118685_0_0_6"/>
<dbReference type="STRING" id="283942.IL0220"/>
<keyword evidence="2" id="KW-1185">Reference proteome</keyword>
<evidence type="ECO:0000313" key="1">
    <source>
        <dbReference type="EMBL" id="AAV81063.1"/>
    </source>
</evidence>
<dbReference type="AlphaFoldDB" id="Q5QZ98"/>
<proteinExistence type="predicted"/>
<gene>
    <name evidence="1" type="ordered locus">IL0220</name>
</gene>